<dbReference type="AlphaFoldDB" id="A0A0R2JV21"/>
<feature type="transmembrane region" description="Helical" evidence="6">
    <location>
        <begin position="207"/>
        <end position="225"/>
    </location>
</feature>
<reference evidence="7 8" key="1">
    <citation type="journal article" date="2015" name="Genome Announc.">
        <title>Expanding the biotechnology potential of lactobacilli through comparative genomics of 213 strains and associated genera.</title>
        <authorList>
            <person name="Sun Z."/>
            <person name="Harris H.M."/>
            <person name="McCann A."/>
            <person name="Guo C."/>
            <person name="Argimon S."/>
            <person name="Zhang W."/>
            <person name="Yang X."/>
            <person name="Jeffery I.B."/>
            <person name="Cooney J.C."/>
            <person name="Kagawa T.F."/>
            <person name="Liu W."/>
            <person name="Song Y."/>
            <person name="Salvetti E."/>
            <person name="Wrobel A."/>
            <person name="Rasinkangas P."/>
            <person name="Parkhill J."/>
            <person name="Rea M.C."/>
            <person name="O'Sullivan O."/>
            <person name="Ritari J."/>
            <person name="Douillard F.P."/>
            <person name="Paul Ross R."/>
            <person name="Yang R."/>
            <person name="Briner A.E."/>
            <person name="Felis G.E."/>
            <person name="de Vos W.M."/>
            <person name="Barrangou R."/>
            <person name="Klaenhammer T.R."/>
            <person name="Caufield P.W."/>
            <person name="Cui Y."/>
            <person name="Zhang H."/>
            <person name="O'Toole P.W."/>
        </authorList>
    </citation>
    <scope>NUCLEOTIDE SEQUENCE [LARGE SCALE GENOMIC DNA]</scope>
    <source>
        <strain evidence="7 8">DSM 20690</strain>
    </source>
</reference>
<dbReference type="Gene3D" id="1.20.1740.10">
    <property type="entry name" value="Amino acid/polyamine transporter I"/>
    <property type="match status" value="1"/>
</dbReference>
<sequence length="239" mass="26267">MLTTLFEFVGIESGIVLAGKAKSQHEVRKATKNGFIIAIALFSLTSILPLGLMSYGEIGNLAGISTSTIMQYVMGPIGKIIMTFGAIIAILSSWVSWMVVLIEMPTIGAESGTFPQLFKRRNHAKVPTNSLLATVVLVEFIMLAMHFFKNPFEFCLSMVGGLIIVPYLFSALYLFKVSVKNNLKSLLIATLTIIGVLVIAYCAGIQYLIFVLASYLIGIPVFAYSRRQVRQVQENIIED</sequence>
<keyword evidence="3 6" id="KW-0812">Transmembrane</keyword>
<dbReference type="STRING" id="53444.AYR59_01805"/>
<dbReference type="InterPro" id="IPR002293">
    <property type="entry name" value="AA/rel_permease1"/>
</dbReference>
<proteinExistence type="predicted"/>
<evidence type="ECO:0000256" key="3">
    <source>
        <dbReference type="ARBA" id="ARBA00022692"/>
    </source>
</evidence>
<dbReference type="InterPro" id="IPR050367">
    <property type="entry name" value="APC_superfamily"/>
</dbReference>
<name>A0A0R2JV21_9LACO</name>
<dbReference type="OrthoDB" id="9762947at2"/>
<dbReference type="RefSeq" id="WP_054646547.1">
    <property type="nucleotide sequence ID" value="NZ_FUXS01000003.1"/>
</dbReference>
<dbReference type="Proteomes" id="UP000051565">
    <property type="component" value="Unassembled WGS sequence"/>
</dbReference>
<feature type="transmembrane region" description="Helical" evidence="6">
    <location>
        <begin position="154"/>
        <end position="175"/>
    </location>
</feature>
<feature type="transmembrane region" description="Helical" evidence="6">
    <location>
        <begin position="76"/>
        <end position="102"/>
    </location>
</feature>
<dbReference type="GO" id="GO:0005886">
    <property type="term" value="C:plasma membrane"/>
    <property type="evidence" value="ECO:0007669"/>
    <property type="project" value="UniProtKB-SubCell"/>
</dbReference>
<evidence type="ECO:0000313" key="8">
    <source>
        <dbReference type="Proteomes" id="UP000051565"/>
    </source>
</evidence>
<comment type="caution">
    <text evidence="7">The sequence shown here is derived from an EMBL/GenBank/DDBJ whole genome shotgun (WGS) entry which is preliminary data.</text>
</comment>
<dbReference type="Pfam" id="PF13520">
    <property type="entry name" value="AA_permease_2"/>
    <property type="match status" value="1"/>
</dbReference>
<dbReference type="PANTHER" id="PTHR42770:SF4">
    <property type="entry name" value="ARGININE_ORNITHINE ANTIPORTER-RELATED"/>
    <property type="match status" value="1"/>
</dbReference>
<evidence type="ECO:0000256" key="4">
    <source>
        <dbReference type="ARBA" id="ARBA00022989"/>
    </source>
</evidence>
<dbReference type="EMBL" id="JQBT01000036">
    <property type="protein sequence ID" value="KRN78212.1"/>
    <property type="molecule type" value="Genomic_DNA"/>
</dbReference>
<feature type="transmembrane region" description="Helical" evidence="6">
    <location>
        <begin position="129"/>
        <end position="148"/>
    </location>
</feature>
<keyword evidence="8" id="KW-1185">Reference proteome</keyword>
<evidence type="ECO:0000256" key="5">
    <source>
        <dbReference type="ARBA" id="ARBA00023136"/>
    </source>
</evidence>
<accession>A0A0R2JV21</accession>
<evidence type="ECO:0000256" key="6">
    <source>
        <dbReference type="SAM" id="Phobius"/>
    </source>
</evidence>
<dbReference type="PATRIC" id="fig|1122148.6.peg.1382"/>
<keyword evidence="4 6" id="KW-1133">Transmembrane helix</keyword>
<evidence type="ECO:0000256" key="2">
    <source>
        <dbReference type="ARBA" id="ARBA00022475"/>
    </source>
</evidence>
<feature type="transmembrane region" description="Helical" evidence="6">
    <location>
        <begin position="35"/>
        <end position="56"/>
    </location>
</feature>
<comment type="subcellular location">
    <subcellularLocation>
        <location evidence="1">Cell membrane</location>
        <topology evidence="1">Multi-pass membrane protein</topology>
    </subcellularLocation>
</comment>
<organism evidence="7 8">
    <name type="scientific">Fructilactobacillus lindneri DSM 20690 = JCM 11027</name>
    <dbReference type="NCBI Taxonomy" id="1122148"/>
    <lineage>
        <taxon>Bacteria</taxon>
        <taxon>Bacillati</taxon>
        <taxon>Bacillota</taxon>
        <taxon>Bacilli</taxon>
        <taxon>Lactobacillales</taxon>
        <taxon>Lactobacillaceae</taxon>
        <taxon>Fructilactobacillus</taxon>
    </lineage>
</organism>
<keyword evidence="5 6" id="KW-0472">Membrane</keyword>
<protein>
    <submittedName>
        <fullName evidence="7">Histidine histamine antiporter</fullName>
    </submittedName>
</protein>
<dbReference type="PANTHER" id="PTHR42770">
    <property type="entry name" value="AMINO ACID TRANSPORTER-RELATED"/>
    <property type="match status" value="1"/>
</dbReference>
<evidence type="ECO:0000313" key="7">
    <source>
        <dbReference type="EMBL" id="KRN78212.1"/>
    </source>
</evidence>
<dbReference type="GO" id="GO:0022857">
    <property type="term" value="F:transmembrane transporter activity"/>
    <property type="evidence" value="ECO:0007669"/>
    <property type="project" value="InterPro"/>
</dbReference>
<keyword evidence="2" id="KW-1003">Cell membrane</keyword>
<feature type="transmembrane region" description="Helical" evidence="6">
    <location>
        <begin position="182"/>
        <end position="201"/>
    </location>
</feature>
<evidence type="ECO:0000256" key="1">
    <source>
        <dbReference type="ARBA" id="ARBA00004651"/>
    </source>
</evidence>
<gene>
    <name evidence="7" type="ORF">IV52_GL001345</name>
</gene>